<reference evidence="2" key="1">
    <citation type="submission" date="2016-09" db="EMBL/GenBank/DDBJ databases">
        <title>Complete Genome Sequence of Brevibacterium linens SMQ-1335.</title>
        <authorList>
            <person name="de Melo A.G."/>
            <person name="Labrie S.J."/>
            <person name="Dumaresq J."/>
            <person name="Roberts R.J."/>
            <person name="Tremblay D.M."/>
            <person name="Moineau S."/>
        </authorList>
    </citation>
    <scope>NUCLEOTIDE SEQUENCE [LARGE SCALE GENOMIC DNA]</scope>
    <source>
        <strain evidence="2">SMQ-1335</strain>
    </source>
</reference>
<dbReference type="Proteomes" id="UP000094793">
    <property type="component" value="Chromosome"/>
</dbReference>
<gene>
    <name evidence="1" type="ORF">BLSMQ_0856</name>
</gene>
<dbReference type="AlphaFoldDB" id="A0A1D7W1L3"/>
<accession>A0A1D7W1L3</accession>
<proteinExistence type="predicted"/>
<protein>
    <submittedName>
        <fullName evidence="1">Uncharacterized protein</fullName>
    </submittedName>
</protein>
<organism evidence="1 2">
    <name type="scientific">Brevibacterium aurantiacum</name>
    <dbReference type="NCBI Taxonomy" id="273384"/>
    <lineage>
        <taxon>Bacteria</taxon>
        <taxon>Bacillati</taxon>
        <taxon>Actinomycetota</taxon>
        <taxon>Actinomycetes</taxon>
        <taxon>Micrococcales</taxon>
        <taxon>Brevibacteriaceae</taxon>
        <taxon>Brevibacterium</taxon>
    </lineage>
</organism>
<dbReference type="EMBL" id="CP017150">
    <property type="protein sequence ID" value="AOP52568.1"/>
    <property type="molecule type" value="Genomic_DNA"/>
</dbReference>
<evidence type="ECO:0000313" key="2">
    <source>
        <dbReference type="Proteomes" id="UP000094793"/>
    </source>
</evidence>
<name>A0A1D7W1L3_BREAU</name>
<evidence type="ECO:0000313" key="1">
    <source>
        <dbReference type="EMBL" id="AOP52568.1"/>
    </source>
</evidence>
<dbReference type="KEGG" id="blin:BLSMQ_0856"/>
<sequence>MTPVLVGSEYISPEEFEAEVPPVGEEVARFASAFDWNVVKAMHDGHPPIPAMRWQGDLDTVGGGHHHLLNRIGSATCGQTWAAGALITSDLSKPQSGFLSAMGTFFSARHQATRMIPISRSY</sequence>